<evidence type="ECO:0000256" key="2">
    <source>
        <dbReference type="ARBA" id="ARBA00022448"/>
    </source>
</evidence>
<dbReference type="Pfam" id="PF03908">
    <property type="entry name" value="Sec20"/>
    <property type="match status" value="1"/>
</dbReference>
<keyword evidence="2" id="KW-0813">Transport</keyword>
<dbReference type="GO" id="GO:0031201">
    <property type="term" value="C:SNARE complex"/>
    <property type="evidence" value="ECO:0007669"/>
    <property type="project" value="TreeGrafter"/>
</dbReference>
<evidence type="ECO:0000256" key="9">
    <source>
        <dbReference type="ARBA" id="ARBA00037934"/>
    </source>
</evidence>
<dbReference type="InterPro" id="IPR005606">
    <property type="entry name" value="Sec20"/>
</dbReference>
<dbReference type="GO" id="GO:0005484">
    <property type="term" value="F:SNAP receptor activity"/>
    <property type="evidence" value="ECO:0007669"/>
    <property type="project" value="InterPro"/>
</dbReference>
<dbReference type="SMR" id="A0A024V401"/>
<dbReference type="PANTHER" id="PTHR12825:SF0">
    <property type="entry name" value="VESICLE TRANSPORT PROTEIN SEC20"/>
    <property type="match status" value="1"/>
</dbReference>
<keyword evidence="8 10" id="KW-0472">Membrane</keyword>
<keyword evidence="3 10" id="KW-0812">Transmembrane</keyword>
<evidence type="ECO:0000256" key="8">
    <source>
        <dbReference type="ARBA" id="ARBA00023136"/>
    </source>
</evidence>
<reference evidence="12 13" key="1">
    <citation type="submission" date="2013-02" db="EMBL/GenBank/DDBJ databases">
        <title>The Genome Annotation of Plasmodium falciparum Vietnam Oak-Knoll (FVO).</title>
        <authorList>
            <consortium name="The Broad Institute Genome Sequencing Platform"/>
            <consortium name="The Broad Institute Genome Sequencing Center for Infectious Disease"/>
            <person name="Neafsey D."/>
            <person name="Hoffman S."/>
            <person name="Volkman S."/>
            <person name="Rosenthal P."/>
            <person name="Walker B."/>
            <person name="Young S.K."/>
            <person name="Zeng Q."/>
            <person name="Gargeya S."/>
            <person name="Fitzgerald M."/>
            <person name="Haas B."/>
            <person name="Abouelleil A."/>
            <person name="Allen A.W."/>
            <person name="Alvarado L."/>
            <person name="Arachchi H.M."/>
            <person name="Berlin A.M."/>
            <person name="Chapman S.B."/>
            <person name="Gainer-Dewar J."/>
            <person name="Goldberg J."/>
            <person name="Griggs A."/>
            <person name="Gujja S."/>
            <person name="Hansen M."/>
            <person name="Howarth C."/>
            <person name="Imamovic A."/>
            <person name="Ireland A."/>
            <person name="Larimer J."/>
            <person name="McCowan C."/>
            <person name="Murphy C."/>
            <person name="Pearson M."/>
            <person name="Poon T.W."/>
            <person name="Priest M."/>
            <person name="Roberts A."/>
            <person name="Saif S."/>
            <person name="Shea T."/>
            <person name="Sisk P."/>
            <person name="Sykes S."/>
            <person name="Wortman J."/>
            <person name="Nusbaum C."/>
            <person name="Birren B."/>
        </authorList>
    </citation>
    <scope>NUCLEOTIDE SEQUENCE [LARGE SCALE GENOMIC DNA]</scope>
    <source>
        <strain evidence="13">Vietnam Oak-Knoll (FVO)</strain>
    </source>
</reference>
<feature type="transmembrane region" description="Helical" evidence="10">
    <location>
        <begin position="235"/>
        <end position="257"/>
    </location>
</feature>
<dbReference type="GO" id="GO:0006890">
    <property type="term" value="P:retrograde vesicle-mediated transport, Golgi to endoplasmic reticulum"/>
    <property type="evidence" value="ECO:0007669"/>
    <property type="project" value="InterPro"/>
</dbReference>
<reference evidence="12 13" key="2">
    <citation type="submission" date="2013-02" db="EMBL/GenBank/DDBJ databases">
        <title>The Genome Sequence of Plasmodium falciparum Vietnam Oak-Knoll (FVO).</title>
        <authorList>
            <consortium name="The Broad Institute Genome Sequencing Platform"/>
            <consortium name="The Broad Institute Genome Sequencing Center for Infectious Disease"/>
            <person name="Neafsey D."/>
            <person name="Cheeseman I."/>
            <person name="Volkman S."/>
            <person name="Adams J."/>
            <person name="Walker B."/>
            <person name="Young S.K."/>
            <person name="Zeng Q."/>
            <person name="Gargeya S."/>
            <person name="Fitzgerald M."/>
            <person name="Haas B."/>
            <person name="Abouelleil A."/>
            <person name="Alvarado L."/>
            <person name="Arachchi H.M."/>
            <person name="Berlin A.M."/>
            <person name="Chapman S.B."/>
            <person name="Dewar J."/>
            <person name="Goldberg J."/>
            <person name="Griggs A."/>
            <person name="Gujja S."/>
            <person name="Hansen M."/>
            <person name="Howarth C."/>
            <person name="Imamovic A."/>
            <person name="Larimer J."/>
            <person name="McCowan C."/>
            <person name="Murphy C."/>
            <person name="Neiman D."/>
            <person name="Pearson M."/>
            <person name="Priest M."/>
            <person name="Roberts A."/>
            <person name="Saif S."/>
            <person name="Shea T."/>
            <person name="Sisk P."/>
            <person name="Sykes S."/>
            <person name="Wortman J."/>
            <person name="Nusbaum C."/>
            <person name="Birren B."/>
        </authorList>
    </citation>
    <scope>NUCLEOTIDE SEQUENCE [LARGE SCALE GENOMIC DNA]</scope>
    <source>
        <strain evidence="13">Vietnam Oak-Knoll (FVO)</strain>
    </source>
</reference>
<feature type="transmembrane region" description="Helical" evidence="10">
    <location>
        <begin position="212"/>
        <end position="229"/>
    </location>
</feature>
<keyword evidence="5" id="KW-0931">ER-Golgi transport</keyword>
<comment type="similarity">
    <text evidence="9">Belongs to the SEC20 family.</text>
</comment>
<dbReference type="OrthoDB" id="365988at2759"/>
<keyword evidence="4" id="KW-0256">Endoplasmic reticulum</keyword>
<sequence length="290" mass="34492">MNHNFKRSLDINNKNVDDNINKINSIINQMRLVDENLKSLFSFEETLNDHDALLLFRGRVSKRIVDYSNLITECDNNLTCSEYISPNLKEQYEYHLKNIDNYKRELSVWWNGRANDYHRLCMENFLNRKISDINVTSNDDDRNKLTDINLKDTKKLMIDEINRMKNVKSELIESSQKLKKQDEIFNIFEMKIRSSAKLIYSLKKKAESDTRYVWYSFFFFVSICVYITMRRLGLLRAMFTLIKLIVSILFYVSKLCFKIFQLFKKTNEAKYTPTVDNSKSLVLVPINNEL</sequence>
<evidence type="ECO:0000256" key="5">
    <source>
        <dbReference type="ARBA" id="ARBA00022892"/>
    </source>
</evidence>
<proteinExistence type="inferred from homology"/>
<gene>
    <name evidence="12" type="ORF">PFFVO_04011</name>
</gene>
<evidence type="ECO:0000256" key="3">
    <source>
        <dbReference type="ARBA" id="ARBA00022692"/>
    </source>
</evidence>
<evidence type="ECO:0000313" key="12">
    <source>
        <dbReference type="EMBL" id="ETW17184.1"/>
    </source>
</evidence>
<evidence type="ECO:0000259" key="11">
    <source>
        <dbReference type="Pfam" id="PF03908"/>
    </source>
</evidence>
<evidence type="ECO:0000256" key="7">
    <source>
        <dbReference type="ARBA" id="ARBA00023054"/>
    </source>
</evidence>
<evidence type="ECO:0000256" key="1">
    <source>
        <dbReference type="ARBA" id="ARBA00004163"/>
    </source>
</evidence>
<keyword evidence="6 10" id="KW-1133">Transmembrane helix</keyword>
<keyword evidence="7" id="KW-0175">Coiled coil</keyword>
<organism evidence="12 13">
    <name type="scientific">Plasmodium falciparum Vietnam Oak-Knoll</name>
    <name type="common">FVO</name>
    <dbReference type="NCBI Taxonomy" id="1036723"/>
    <lineage>
        <taxon>Eukaryota</taxon>
        <taxon>Sar</taxon>
        <taxon>Alveolata</taxon>
        <taxon>Apicomplexa</taxon>
        <taxon>Aconoidasida</taxon>
        <taxon>Haemosporida</taxon>
        <taxon>Plasmodiidae</taxon>
        <taxon>Plasmodium</taxon>
        <taxon>Plasmodium (Laverania)</taxon>
    </lineage>
</organism>
<protein>
    <recommendedName>
        <fullName evidence="11">Sec20 C-terminal domain-containing protein</fullName>
    </recommendedName>
</protein>
<evidence type="ECO:0000256" key="10">
    <source>
        <dbReference type="SAM" id="Phobius"/>
    </source>
</evidence>
<dbReference type="PANTHER" id="PTHR12825">
    <property type="entry name" value="BNIP1-RELATED"/>
    <property type="match status" value="1"/>
</dbReference>
<accession>A0A024V401</accession>
<evidence type="ECO:0000256" key="6">
    <source>
        <dbReference type="ARBA" id="ARBA00022989"/>
    </source>
</evidence>
<comment type="subcellular location">
    <subcellularLocation>
        <location evidence="1">Endoplasmic reticulum membrane</location>
        <topology evidence="1">Single-pass type IV membrane protein</topology>
    </subcellularLocation>
</comment>
<dbReference type="InterPro" id="IPR056173">
    <property type="entry name" value="Sec20_C"/>
</dbReference>
<evidence type="ECO:0000313" key="13">
    <source>
        <dbReference type="Proteomes" id="UP000030690"/>
    </source>
</evidence>
<dbReference type="GO" id="GO:0005789">
    <property type="term" value="C:endoplasmic reticulum membrane"/>
    <property type="evidence" value="ECO:0007669"/>
    <property type="project" value="UniProtKB-SubCell"/>
</dbReference>
<evidence type="ECO:0000256" key="4">
    <source>
        <dbReference type="ARBA" id="ARBA00022824"/>
    </source>
</evidence>
<dbReference type="AlphaFoldDB" id="A0A024V401"/>
<dbReference type="EMBL" id="KI925134">
    <property type="protein sequence ID" value="ETW17184.1"/>
    <property type="molecule type" value="Genomic_DNA"/>
</dbReference>
<feature type="domain" description="Sec20 C-terminal" evidence="11">
    <location>
        <begin position="144"/>
        <end position="232"/>
    </location>
</feature>
<dbReference type="Proteomes" id="UP000030690">
    <property type="component" value="Unassembled WGS sequence"/>
</dbReference>
<name>A0A024V401_PLAFA</name>